<dbReference type="SUPFAM" id="SSF46689">
    <property type="entry name" value="Homeodomain-like"/>
    <property type="match status" value="1"/>
</dbReference>
<dbReference type="PROSITE" id="PS01124">
    <property type="entry name" value="HTH_ARAC_FAMILY_2"/>
    <property type="match status" value="1"/>
</dbReference>
<dbReference type="Gene3D" id="1.10.287.130">
    <property type="match status" value="1"/>
</dbReference>
<feature type="modified residue" description="4-aspartylphosphate" evidence="7">
    <location>
        <position position="721"/>
    </location>
</feature>
<dbReference type="InterPro" id="IPR011006">
    <property type="entry name" value="CheY-like_superfamily"/>
</dbReference>
<dbReference type="Proteomes" id="UP001589828">
    <property type="component" value="Unassembled WGS sequence"/>
</dbReference>
<keyword evidence="6" id="KW-0804">Transcription</keyword>
<dbReference type="CDD" id="cd06308">
    <property type="entry name" value="PBP1_sensor_kinase-like"/>
    <property type="match status" value="1"/>
</dbReference>
<dbReference type="EMBL" id="JBHLTS010000015">
    <property type="protein sequence ID" value="MFC0513501.1"/>
    <property type="molecule type" value="Genomic_DNA"/>
</dbReference>
<dbReference type="Pfam" id="PF13407">
    <property type="entry name" value="Peripla_BP_4"/>
    <property type="match status" value="1"/>
</dbReference>
<feature type="transmembrane region" description="Helical" evidence="8">
    <location>
        <begin position="344"/>
        <end position="367"/>
    </location>
</feature>
<keyword evidence="4" id="KW-0805">Transcription regulation</keyword>
<evidence type="ECO:0000256" key="7">
    <source>
        <dbReference type="PROSITE-ProRule" id="PRU00169"/>
    </source>
</evidence>
<dbReference type="CDD" id="cd00075">
    <property type="entry name" value="HATPase"/>
    <property type="match status" value="1"/>
</dbReference>
<protein>
    <recommendedName>
        <fullName evidence="2">histidine kinase</fullName>
        <ecNumber evidence="2">2.7.13.3</ecNumber>
    </recommendedName>
</protein>
<dbReference type="PANTHER" id="PTHR43547:SF2">
    <property type="entry name" value="HYBRID SIGNAL TRANSDUCTION HISTIDINE KINASE C"/>
    <property type="match status" value="1"/>
</dbReference>
<dbReference type="Pfam" id="PF00512">
    <property type="entry name" value="HisKA"/>
    <property type="match status" value="1"/>
</dbReference>
<evidence type="ECO:0000313" key="12">
    <source>
        <dbReference type="EMBL" id="MFC0513501.1"/>
    </source>
</evidence>
<feature type="domain" description="Histidine kinase" evidence="10">
    <location>
        <begin position="411"/>
        <end position="625"/>
    </location>
</feature>
<keyword evidence="8" id="KW-0472">Membrane</keyword>
<dbReference type="InterPro" id="IPR001789">
    <property type="entry name" value="Sig_transdc_resp-reg_receiver"/>
</dbReference>
<dbReference type="EC" id="2.7.13.3" evidence="2"/>
<dbReference type="RefSeq" id="WP_377021365.1">
    <property type="nucleotide sequence ID" value="NZ_JBHLTS010000015.1"/>
</dbReference>
<dbReference type="PRINTS" id="PR00344">
    <property type="entry name" value="BCTRLSENSOR"/>
</dbReference>
<evidence type="ECO:0000259" key="9">
    <source>
        <dbReference type="PROSITE" id="PS01124"/>
    </source>
</evidence>
<reference evidence="12 13" key="1">
    <citation type="submission" date="2024-09" db="EMBL/GenBank/DDBJ databases">
        <authorList>
            <person name="Sun Q."/>
            <person name="Mori K."/>
        </authorList>
    </citation>
    <scope>NUCLEOTIDE SEQUENCE [LARGE SCALE GENOMIC DNA]</scope>
    <source>
        <strain evidence="12 13">NCAIM B.02415</strain>
    </source>
</reference>
<dbReference type="Pfam" id="PF02518">
    <property type="entry name" value="HATPase_c"/>
    <property type="match status" value="1"/>
</dbReference>
<dbReference type="Gene3D" id="1.10.10.60">
    <property type="entry name" value="Homeodomain-like"/>
    <property type="match status" value="1"/>
</dbReference>
<evidence type="ECO:0000256" key="4">
    <source>
        <dbReference type="ARBA" id="ARBA00023015"/>
    </source>
</evidence>
<dbReference type="PANTHER" id="PTHR43547">
    <property type="entry name" value="TWO-COMPONENT HISTIDINE KINASE"/>
    <property type="match status" value="1"/>
</dbReference>
<dbReference type="InterPro" id="IPR018062">
    <property type="entry name" value="HTH_AraC-typ_CS"/>
</dbReference>
<evidence type="ECO:0000259" key="10">
    <source>
        <dbReference type="PROSITE" id="PS50109"/>
    </source>
</evidence>
<name>A0ABV6L1G7_9SPHI</name>
<dbReference type="CDD" id="cd00082">
    <property type="entry name" value="HisKA"/>
    <property type="match status" value="1"/>
</dbReference>
<dbReference type="PROSITE" id="PS50109">
    <property type="entry name" value="HIS_KIN"/>
    <property type="match status" value="1"/>
</dbReference>
<dbReference type="Pfam" id="PF00072">
    <property type="entry name" value="Response_reg"/>
    <property type="match status" value="1"/>
</dbReference>
<dbReference type="InterPro" id="IPR009057">
    <property type="entry name" value="Homeodomain-like_sf"/>
</dbReference>
<evidence type="ECO:0000256" key="6">
    <source>
        <dbReference type="ARBA" id="ARBA00023163"/>
    </source>
</evidence>
<comment type="caution">
    <text evidence="12">The sequence shown here is derived from an EMBL/GenBank/DDBJ whole genome shotgun (WGS) entry which is preliminary data.</text>
</comment>
<evidence type="ECO:0000313" key="13">
    <source>
        <dbReference type="Proteomes" id="UP001589828"/>
    </source>
</evidence>
<dbReference type="InterPro" id="IPR025997">
    <property type="entry name" value="SBP_2_dom"/>
</dbReference>
<keyword evidence="13" id="KW-1185">Reference proteome</keyword>
<dbReference type="SUPFAM" id="SSF52172">
    <property type="entry name" value="CheY-like"/>
    <property type="match status" value="1"/>
</dbReference>
<dbReference type="SMART" id="SM00387">
    <property type="entry name" value="HATPase_c"/>
    <property type="match status" value="1"/>
</dbReference>
<accession>A0ABV6L1G7</accession>
<dbReference type="PROSITE" id="PS50110">
    <property type="entry name" value="RESPONSE_REGULATORY"/>
    <property type="match status" value="1"/>
</dbReference>
<dbReference type="PROSITE" id="PS00041">
    <property type="entry name" value="HTH_ARAC_FAMILY_1"/>
    <property type="match status" value="1"/>
</dbReference>
<keyword evidence="5" id="KW-0238">DNA-binding</keyword>
<dbReference type="Gene3D" id="3.40.50.2300">
    <property type="match status" value="3"/>
</dbReference>
<dbReference type="InterPro" id="IPR036097">
    <property type="entry name" value="HisK_dim/P_sf"/>
</dbReference>
<gene>
    <name evidence="12" type="ORF">ACFFGT_04790</name>
</gene>
<evidence type="ECO:0000256" key="8">
    <source>
        <dbReference type="SAM" id="Phobius"/>
    </source>
</evidence>
<keyword evidence="8" id="KW-0812">Transmembrane</keyword>
<dbReference type="Gene3D" id="3.30.565.10">
    <property type="entry name" value="Histidine kinase-like ATPase, C-terminal domain"/>
    <property type="match status" value="1"/>
</dbReference>
<proteinExistence type="predicted"/>
<evidence type="ECO:0000256" key="5">
    <source>
        <dbReference type="ARBA" id="ARBA00023125"/>
    </source>
</evidence>
<dbReference type="SUPFAM" id="SSF55874">
    <property type="entry name" value="ATPase domain of HSP90 chaperone/DNA topoisomerase II/histidine kinase"/>
    <property type="match status" value="1"/>
</dbReference>
<keyword evidence="3 7" id="KW-0597">Phosphoprotein</keyword>
<dbReference type="InterPro" id="IPR003661">
    <property type="entry name" value="HisK_dim/P_dom"/>
</dbReference>
<dbReference type="Pfam" id="PF12833">
    <property type="entry name" value="HTH_18"/>
    <property type="match status" value="1"/>
</dbReference>
<feature type="domain" description="HTH araC/xylS-type" evidence="9">
    <location>
        <begin position="819"/>
        <end position="918"/>
    </location>
</feature>
<keyword evidence="8" id="KW-1133">Transmembrane helix</keyword>
<comment type="catalytic activity">
    <reaction evidence="1">
        <text>ATP + protein L-histidine = ADP + protein N-phospho-L-histidine.</text>
        <dbReference type="EC" id="2.7.13.3"/>
    </reaction>
</comment>
<dbReference type="SMART" id="SM00342">
    <property type="entry name" value="HTH_ARAC"/>
    <property type="match status" value="1"/>
</dbReference>
<dbReference type="InterPro" id="IPR028082">
    <property type="entry name" value="Peripla_BP_I"/>
</dbReference>
<evidence type="ECO:0000256" key="1">
    <source>
        <dbReference type="ARBA" id="ARBA00000085"/>
    </source>
</evidence>
<evidence type="ECO:0000259" key="11">
    <source>
        <dbReference type="PROSITE" id="PS50110"/>
    </source>
</evidence>
<dbReference type="InterPro" id="IPR005467">
    <property type="entry name" value="His_kinase_dom"/>
</dbReference>
<dbReference type="SMART" id="SM00448">
    <property type="entry name" value="REC"/>
    <property type="match status" value="1"/>
</dbReference>
<organism evidence="12 13">
    <name type="scientific">Mucilaginibacter angelicae</name>
    <dbReference type="NCBI Taxonomy" id="869718"/>
    <lineage>
        <taxon>Bacteria</taxon>
        <taxon>Pseudomonadati</taxon>
        <taxon>Bacteroidota</taxon>
        <taxon>Sphingobacteriia</taxon>
        <taxon>Sphingobacteriales</taxon>
        <taxon>Sphingobacteriaceae</taxon>
        <taxon>Mucilaginibacter</taxon>
    </lineage>
</organism>
<dbReference type="InterPro" id="IPR018060">
    <property type="entry name" value="HTH_AraC"/>
</dbReference>
<sequence>MALLYHLRNLLLLTICILMVFTGCKKADKTSQYTIGFSQCVGSDLWRRNMLDEMKMELSLHPDARFIYADADNSSKKQIEQVKQMLDEGIDLLIISPNEAQPLTGIVEQTYNKGIPVIVIDRKTSSDLYTAYVGADNYQIGKMAGEYIGSNLKGNSNIVEVMGLPGSSPAIERHRGFSDALAKFNNIHIKAQVYGDWLKDHAQKQLYQVQSDLNTADALFAHNDVMASASREVLNNLHLNHHVKVLGVDAMPGAGGGLQMVASKTIDASLVYPTGGKEAITIAFRILNKEAFAKENILQSLVIDSTNVQLMKMQWNKISSQQKDIERQQSLLKEQRQVYNSQQLILNIIIITLVLAIVFGGLAFYWLMENRKINKSLEAKNNEILLQRNQLMEMSARAEVATEAKLNFFTNISHEFRTPLTLILSPVEDMMKNEKLNIIAGKNLKLIHKNTFRLLRLVNQLIDYRKIEYDKQQINAAPNNLVDFVTDIMGSFQHHARKRNISMNLISPEKNIIVWFDANMLDKVFFNLLSNSFKFIKDNGRIQITFSQNPENVEIAIQDNGIGMEPEEAEHIFDQFYQADNGVAKGSGLGLSLSKEIISLHHGSIKVSSKKWQGTIFTITLPLGNPYNYSTGQAFKPVNTVAIDERSRIYTADLEQDEINTDTTALANPKEQSILIIEDNTDLLGYLANKLGADYEVFTADNGVQGLAEAFEKVPDLIISDVVLPGMSGKVITENLKTDIRTSHIPVILLTAQASVEQQIDGIDSMADVYMVKPFNYDQLLATVKNLIKNRVILKEHFISDVSHGKIPVSKSLDKKFLNDFAGIVEQNLANENFNVDDICKNIGISRVQLYRKVKALLGCSITDYILNRRLKKARYLLTHEGYSISEITYMVGFASPNYFSTVFKAQYNCTPSEYKRKQLYS</sequence>
<dbReference type="InterPro" id="IPR003594">
    <property type="entry name" value="HATPase_dom"/>
</dbReference>
<feature type="domain" description="Response regulatory" evidence="11">
    <location>
        <begin position="673"/>
        <end position="788"/>
    </location>
</feature>
<dbReference type="InterPro" id="IPR004358">
    <property type="entry name" value="Sig_transdc_His_kin-like_C"/>
</dbReference>
<evidence type="ECO:0000256" key="3">
    <source>
        <dbReference type="ARBA" id="ARBA00022553"/>
    </source>
</evidence>
<dbReference type="SUPFAM" id="SSF47384">
    <property type="entry name" value="Homodimeric domain of signal transducing histidine kinase"/>
    <property type="match status" value="1"/>
</dbReference>
<evidence type="ECO:0000256" key="2">
    <source>
        <dbReference type="ARBA" id="ARBA00012438"/>
    </source>
</evidence>
<dbReference type="SUPFAM" id="SSF53822">
    <property type="entry name" value="Periplasmic binding protein-like I"/>
    <property type="match status" value="1"/>
</dbReference>
<dbReference type="InterPro" id="IPR036890">
    <property type="entry name" value="HATPase_C_sf"/>
</dbReference>
<dbReference type="SMART" id="SM00388">
    <property type="entry name" value="HisKA"/>
    <property type="match status" value="1"/>
</dbReference>